<accession>A0ACB7GDJ6</accession>
<name>A0ACB7GDJ6_MANES</name>
<protein>
    <submittedName>
        <fullName evidence="1">Uncharacterized protein</fullName>
    </submittedName>
</protein>
<sequence length="107" mass="12253">MVCFIDKVVKENFKTSLTGVSASRVKRRIVHVILKLEILGGGKVEVESSWGSLESYHSIGDEEVYEVESNTCRHFSDCTICRVSEKFYVENTGNFNPQFLNFKHIFN</sequence>
<evidence type="ECO:0000313" key="2">
    <source>
        <dbReference type="Proteomes" id="UP000091857"/>
    </source>
</evidence>
<comment type="caution">
    <text evidence="1">The sequence shown here is derived from an EMBL/GenBank/DDBJ whole genome shotgun (WGS) entry which is preliminary data.</text>
</comment>
<evidence type="ECO:0000313" key="1">
    <source>
        <dbReference type="EMBL" id="KAG8637805.1"/>
    </source>
</evidence>
<organism evidence="1 2">
    <name type="scientific">Manihot esculenta</name>
    <name type="common">Cassava</name>
    <name type="synonym">Jatropha manihot</name>
    <dbReference type="NCBI Taxonomy" id="3983"/>
    <lineage>
        <taxon>Eukaryota</taxon>
        <taxon>Viridiplantae</taxon>
        <taxon>Streptophyta</taxon>
        <taxon>Embryophyta</taxon>
        <taxon>Tracheophyta</taxon>
        <taxon>Spermatophyta</taxon>
        <taxon>Magnoliopsida</taxon>
        <taxon>eudicotyledons</taxon>
        <taxon>Gunneridae</taxon>
        <taxon>Pentapetalae</taxon>
        <taxon>rosids</taxon>
        <taxon>fabids</taxon>
        <taxon>Malpighiales</taxon>
        <taxon>Euphorbiaceae</taxon>
        <taxon>Crotonoideae</taxon>
        <taxon>Manihoteae</taxon>
        <taxon>Manihot</taxon>
    </lineage>
</organism>
<gene>
    <name evidence="1" type="ORF">MANES_15G166150v8</name>
</gene>
<dbReference type="EMBL" id="CM004401">
    <property type="protein sequence ID" value="KAG8637805.1"/>
    <property type="molecule type" value="Genomic_DNA"/>
</dbReference>
<proteinExistence type="predicted"/>
<dbReference type="Proteomes" id="UP000091857">
    <property type="component" value="Chromosome 15"/>
</dbReference>
<reference evidence="2" key="1">
    <citation type="journal article" date="2016" name="Nat. Biotechnol.">
        <title>Sequencing wild and cultivated cassava and related species reveals extensive interspecific hybridization and genetic diversity.</title>
        <authorList>
            <person name="Bredeson J.V."/>
            <person name="Lyons J.B."/>
            <person name="Prochnik S.E."/>
            <person name="Wu G.A."/>
            <person name="Ha C.M."/>
            <person name="Edsinger-Gonzales E."/>
            <person name="Grimwood J."/>
            <person name="Schmutz J."/>
            <person name="Rabbi I.Y."/>
            <person name="Egesi C."/>
            <person name="Nauluvula P."/>
            <person name="Lebot V."/>
            <person name="Ndunguru J."/>
            <person name="Mkamilo G."/>
            <person name="Bart R.S."/>
            <person name="Setter T.L."/>
            <person name="Gleadow R.M."/>
            <person name="Kulakow P."/>
            <person name="Ferguson M.E."/>
            <person name="Rounsley S."/>
            <person name="Rokhsar D.S."/>
        </authorList>
    </citation>
    <scope>NUCLEOTIDE SEQUENCE [LARGE SCALE GENOMIC DNA]</scope>
    <source>
        <strain evidence="2">cv. AM560-2</strain>
    </source>
</reference>
<keyword evidence="2" id="KW-1185">Reference proteome</keyword>